<feature type="compositionally biased region" description="Basic and acidic residues" evidence="4">
    <location>
        <begin position="53"/>
        <end position="67"/>
    </location>
</feature>
<protein>
    <recommendedName>
        <fullName evidence="7">NF-kappa-B inhibitor epsilon</fullName>
    </recommendedName>
</protein>
<feature type="repeat" description="ANK" evidence="3">
    <location>
        <begin position="281"/>
        <end position="313"/>
    </location>
</feature>
<keyword evidence="1" id="KW-0677">Repeat</keyword>
<dbReference type="OrthoDB" id="10254947at2759"/>
<dbReference type="SUPFAM" id="SSF48403">
    <property type="entry name" value="Ankyrin repeat"/>
    <property type="match status" value="1"/>
</dbReference>
<evidence type="ECO:0000256" key="3">
    <source>
        <dbReference type="PROSITE-ProRule" id="PRU00023"/>
    </source>
</evidence>
<evidence type="ECO:0000256" key="1">
    <source>
        <dbReference type="ARBA" id="ARBA00022737"/>
    </source>
</evidence>
<dbReference type="InterPro" id="IPR036770">
    <property type="entry name" value="Ankyrin_rpt-contain_sf"/>
</dbReference>
<organism evidence="5 6">
    <name type="scientific">Leptobrachium leishanense</name>
    <name type="common">Leishan spiny toad</name>
    <dbReference type="NCBI Taxonomy" id="445787"/>
    <lineage>
        <taxon>Eukaryota</taxon>
        <taxon>Metazoa</taxon>
        <taxon>Chordata</taxon>
        <taxon>Craniata</taxon>
        <taxon>Vertebrata</taxon>
        <taxon>Euteleostomi</taxon>
        <taxon>Amphibia</taxon>
        <taxon>Batrachia</taxon>
        <taxon>Anura</taxon>
        <taxon>Pelobatoidea</taxon>
        <taxon>Megophryidae</taxon>
        <taxon>Leptobrachium</taxon>
    </lineage>
</organism>
<dbReference type="GeneTree" id="ENSGT00940000159120"/>
<dbReference type="PANTHER" id="PTHR46680:SF5">
    <property type="entry name" value="NFKB INHIBITOR EPSILON"/>
    <property type="match status" value="1"/>
</dbReference>
<feature type="compositionally biased region" description="Pro residues" evidence="4">
    <location>
        <begin position="80"/>
        <end position="92"/>
    </location>
</feature>
<reference evidence="5" key="2">
    <citation type="submission" date="2025-09" db="UniProtKB">
        <authorList>
            <consortium name="Ensembl"/>
        </authorList>
    </citation>
    <scope>IDENTIFICATION</scope>
</reference>
<dbReference type="InterPro" id="IPR002110">
    <property type="entry name" value="Ankyrin_rpt"/>
</dbReference>
<dbReference type="PROSITE" id="PS50297">
    <property type="entry name" value="ANK_REP_REGION"/>
    <property type="match status" value="4"/>
</dbReference>
<keyword evidence="2 3" id="KW-0040">ANK repeat</keyword>
<dbReference type="GO" id="GO:0071356">
    <property type="term" value="P:cellular response to tumor necrosis factor"/>
    <property type="evidence" value="ECO:0007669"/>
    <property type="project" value="TreeGrafter"/>
</dbReference>
<dbReference type="PANTHER" id="PTHR46680">
    <property type="entry name" value="NF-KAPPA-B INHIBITOR ALPHA"/>
    <property type="match status" value="1"/>
</dbReference>
<accession>A0A8C5MYH9</accession>
<feature type="repeat" description="ANK" evidence="3">
    <location>
        <begin position="248"/>
        <end position="280"/>
    </location>
</feature>
<dbReference type="Pfam" id="PF12796">
    <property type="entry name" value="Ank_2"/>
    <property type="match status" value="2"/>
</dbReference>
<dbReference type="Proteomes" id="UP000694569">
    <property type="component" value="Unplaced"/>
</dbReference>
<evidence type="ECO:0000256" key="4">
    <source>
        <dbReference type="SAM" id="MobiDB-lite"/>
    </source>
</evidence>
<dbReference type="SMART" id="SM00248">
    <property type="entry name" value="ANK"/>
    <property type="match status" value="6"/>
</dbReference>
<dbReference type="GO" id="GO:0005829">
    <property type="term" value="C:cytosol"/>
    <property type="evidence" value="ECO:0007669"/>
    <property type="project" value="TreeGrafter"/>
</dbReference>
<evidence type="ECO:0000313" key="5">
    <source>
        <dbReference type="Ensembl" id="ENSLLEP00000020362.1"/>
    </source>
</evidence>
<evidence type="ECO:0000313" key="6">
    <source>
        <dbReference type="Proteomes" id="UP000694569"/>
    </source>
</evidence>
<dbReference type="PRINTS" id="PR01415">
    <property type="entry name" value="ANKYRIN"/>
</dbReference>
<dbReference type="AlphaFoldDB" id="A0A8C5MYH9"/>
<evidence type="ECO:0000256" key="2">
    <source>
        <dbReference type="ARBA" id="ARBA00023043"/>
    </source>
</evidence>
<reference evidence="5" key="1">
    <citation type="submission" date="2025-08" db="UniProtKB">
        <authorList>
            <consortium name="Ensembl"/>
        </authorList>
    </citation>
    <scope>IDENTIFICATION</scope>
</reference>
<dbReference type="Gene3D" id="1.25.40.20">
    <property type="entry name" value="Ankyrin repeat-containing domain"/>
    <property type="match status" value="1"/>
</dbReference>
<feature type="compositionally biased region" description="Basic and acidic residues" evidence="4">
    <location>
        <begin position="1"/>
        <end position="18"/>
    </location>
</feature>
<name>A0A8C5MYH9_9ANUR</name>
<keyword evidence="6" id="KW-1185">Reference proteome</keyword>
<feature type="region of interest" description="Disordered" evidence="4">
    <location>
        <begin position="1"/>
        <end position="97"/>
    </location>
</feature>
<sequence length="348" mass="37642">MSEDWGERKKPGPEDGRCDSGIAESVQSLCEDGPPRLYALEEEEGHSPPPGDPEDKTPEGPELERVDSAYGSSSLIEPESAPPPAQRPPSPETPRLDPQQLENLTYVSEDGDTLLHLAVIHSMADIALYFISLVSAEILDIQNDLYQTALHLAVYLNQVRVVEALVGKGANLELQDRKGDTALHVACKNQHLECARIILRGPGGPQNLHLQNWKGLACLHVATLKRDHALISLLLESGADLNNQEGTSGKTPLHLAVEMLDSSLLTKLLRHRPSVNAAMYNGCTPLHLAVGRKDAGLARLLCQAGADTLLRNREGDTPHDLAEGNNQLLALLPFDDLKISGQPVVTSA</sequence>
<feature type="repeat" description="ANK" evidence="3">
    <location>
        <begin position="145"/>
        <end position="177"/>
    </location>
</feature>
<feature type="repeat" description="ANK" evidence="3">
    <location>
        <begin position="214"/>
        <end position="246"/>
    </location>
</feature>
<dbReference type="InterPro" id="IPR051070">
    <property type="entry name" value="NF-kappa-B_inhibitor"/>
</dbReference>
<proteinExistence type="predicted"/>
<dbReference type="PROSITE" id="PS50088">
    <property type="entry name" value="ANK_REPEAT"/>
    <property type="match status" value="4"/>
</dbReference>
<evidence type="ECO:0008006" key="7">
    <source>
        <dbReference type="Google" id="ProtNLM"/>
    </source>
</evidence>
<dbReference type="Ensembl" id="ENSLLET00000021165.1">
    <property type="protein sequence ID" value="ENSLLEP00000020362.1"/>
    <property type="gene ID" value="ENSLLEG00000012906.1"/>
</dbReference>
<dbReference type="GO" id="GO:0051059">
    <property type="term" value="F:NF-kappaB binding"/>
    <property type="evidence" value="ECO:0007669"/>
    <property type="project" value="TreeGrafter"/>
</dbReference>